<name>A0AAW0D2V0_9AGAR</name>
<comment type="caution">
    <text evidence="1">The sequence shown here is derived from an EMBL/GenBank/DDBJ whole genome shotgun (WGS) entry which is preliminary data.</text>
</comment>
<evidence type="ECO:0000313" key="2">
    <source>
        <dbReference type="Proteomes" id="UP001383192"/>
    </source>
</evidence>
<evidence type="ECO:0000313" key="1">
    <source>
        <dbReference type="EMBL" id="KAK7046109.1"/>
    </source>
</evidence>
<dbReference type="Proteomes" id="UP001383192">
    <property type="component" value="Unassembled WGS sequence"/>
</dbReference>
<keyword evidence="2" id="KW-1185">Reference proteome</keyword>
<organism evidence="1 2">
    <name type="scientific">Paramarasmius palmivorus</name>
    <dbReference type="NCBI Taxonomy" id="297713"/>
    <lineage>
        <taxon>Eukaryota</taxon>
        <taxon>Fungi</taxon>
        <taxon>Dikarya</taxon>
        <taxon>Basidiomycota</taxon>
        <taxon>Agaricomycotina</taxon>
        <taxon>Agaricomycetes</taxon>
        <taxon>Agaricomycetidae</taxon>
        <taxon>Agaricales</taxon>
        <taxon>Marasmiineae</taxon>
        <taxon>Marasmiaceae</taxon>
        <taxon>Paramarasmius</taxon>
    </lineage>
</organism>
<accession>A0AAW0D2V0</accession>
<reference evidence="1 2" key="1">
    <citation type="submission" date="2024-01" db="EMBL/GenBank/DDBJ databases">
        <title>A draft genome for a cacao thread blight-causing isolate of Paramarasmius palmivorus.</title>
        <authorList>
            <person name="Baruah I.K."/>
            <person name="Bukari Y."/>
            <person name="Amoako-Attah I."/>
            <person name="Meinhardt L.W."/>
            <person name="Bailey B.A."/>
            <person name="Cohen S.P."/>
        </authorList>
    </citation>
    <scope>NUCLEOTIDE SEQUENCE [LARGE SCALE GENOMIC DNA]</scope>
    <source>
        <strain evidence="1 2">GH-12</strain>
    </source>
</reference>
<proteinExistence type="predicted"/>
<dbReference type="EMBL" id="JAYKXP010000022">
    <property type="protein sequence ID" value="KAK7046109.1"/>
    <property type="molecule type" value="Genomic_DNA"/>
</dbReference>
<dbReference type="AlphaFoldDB" id="A0AAW0D2V0"/>
<gene>
    <name evidence="1" type="ORF">VNI00_007111</name>
</gene>
<sequence>MLDFYWSLILNGLARTFSGATSIPCAGNSSITTVEGLISCFDAYTVTQAFYSPESYAQAQPSPAESSAWIDLVHSMLYIDGNCTSLTIPNVLSDVYGITLFTEQSTSTPYCVLHELNAIDSGVYAKGWGLMVVPNDRSSTKLPGIHISAPHPAYDLHTPQQAAALFAGTGAKSLLISGRIRTALFNATECIHPSSASTVYYKTDPAHDDKEPFVVAIKEIHKWQNATGGCPGESCAFVQMHGKGAILAIQFKSSPGRSASSINWYTSNPNLPINRLQRNLRTIFPSWNISSPSDSECGLTATTNVFGRLVNGVAEDEVCVKGATAQGATGEFIHIEQASVSRQAEQYDAWIGALKETFGA</sequence>
<protein>
    <submittedName>
        <fullName evidence="1">Uncharacterized protein</fullName>
    </submittedName>
</protein>